<gene>
    <name evidence="1" type="ORF">OXX778_LOCUS15657</name>
</gene>
<keyword evidence="2" id="KW-1185">Reference proteome</keyword>
<sequence>MTILFGTSTASMEATGFVKGVVAGAGAGLGFGTIGALVDTGKENLSTTLTVSSAAVGGFIGCISGTKTNTIVENGLIGAGTGAVVSFLASKLVNMMAKGTNVCSGTVGSILLGAEVKNEIMSLDCWKEVVRDNSREKSNGKRLDEILMNENIKNVFFEHENLFIENIWNEKFQIEFFILNDEKIYAHANKI</sequence>
<dbReference type="AlphaFoldDB" id="A0A814FW66"/>
<dbReference type="Proteomes" id="UP000663879">
    <property type="component" value="Unassembled WGS sequence"/>
</dbReference>
<accession>A0A814FW66</accession>
<protein>
    <submittedName>
        <fullName evidence="1">Uncharacterized protein</fullName>
    </submittedName>
</protein>
<reference evidence="1" key="1">
    <citation type="submission" date="2021-02" db="EMBL/GenBank/DDBJ databases">
        <authorList>
            <person name="Nowell W R."/>
        </authorList>
    </citation>
    <scope>NUCLEOTIDE SEQUENCE</scope>
    <source>
        <strain evidence="1">Ploen Becks lab</strain>
    </source>
</reference>
<organism evidence="1 2">
    <name type="scientific">Brachionus calyciflorus</name>
    <dbReference type="NCBI Taxonomy" id="104777"/>
    <lineage>
        <taxon>Eukaryota</taxon>
        <taxon>Metazoa</taxon>
        <taxon>Spiralia</taxon>
        <taxon>Gnathifera</taxon>
        <taxon>Rotifera</taxon>
        <taxon>Eurotatoria</taxon>
        <taxon>Monogononta</taxon>
        <taxon>Pseudotrocha</taxon>
        <taxon>Ploima</taxon>
        <taxon>Brachionidae</taxon>
        <taxon>Brachionus</taxon>
    </lineage>
</organism>
<evidence type="ECO:0000313" key="2">
    <source>
        <dbReference type="Proteomes" id="UP000663879"/>
    </source>
</evidence>
<proteinExistence type="predicted"/>
<evidence type="ECO:0000313" key="1">
    <source>
        <dbReference type="EMBL" id="CAF0985722.1"/>
    </source>
</evidence>
<name>A0A814FW66_9BILA</name>
<comment type="caution">
    <text evidence="1">The sequence shown here is derived from an EMBL/GenBank/DDBJ whole genome shotgun (WGS) entry which is preliminary data.</text>
</comment>
<dbReference type="OrthoDB" id="3553439at2759"/>
<dbReference type="EMBL" id="CAJNOC010003508">
    <property type="protein sequence ID" value="CAF0985722.1"/>
    <property type="molecule type" value="Genomic_DNA"/>
</dbReference>